<accession>A0A1X6P1E3</accession>
<dbReference type="GO" id="GO:0019684">
    <property type="term" value="P:photosynthesis, light reaction"/>
    <property type="evidence" value="ECO:0007669"/>
    <property type="project" value="InterPro"/>
</dbReference>
<keyword evidence="5 7" id="KW-0472">Membrane</keyword>
<evidence type="ECO:0000256" key="2">
    <source>
        <dbReference type="ARBA" id="ARBA00022531"/>
    </source>
</evidence>
<proteinExistence type="predicted"/>
<keyword evidence="2" id="KW-0602">Photosynthesis</keyword>
<dbReference type="InterPro" id="IPR007826">
    <property type="entry name" value="PSII_PsbM"/>
</dbReference>
<evidence type="ECO:0000313" key="8">
    <source>
        <dbReference type="EMBL" id="OSX74688.1"/>
    </source>
</evidence>
<evidence type="ECO:0008006" key="10">
    <source>
        <dbReference type="Google" id="ProtNLM"/>
    </source>
</evidence>
<evidence type="ECO:0000256" key="4">
    <source>
        <dbReference type="ARBA" id="ARBA00022989"/>
    </source>
</evidence>
<evidence type="ECO:0000256" key="3">
    <source>
        <dbReference type="ARBA" id="ARBA00022692"/>
    </source>
</evidence>
<gene>
    <name evidence="8" type="ORF">BU14_0272s0006</name>
</gene>
<keyword evidence="1" id="KW-0674">Reaction center</keyword>
<evidence type="ECO:0000256" key="5">
    <source>
        <dbReference type="ARBA" id="ARBA00023136"/>
    </source>
</evidence>
<evidence type="ECO:0000256" key="7">
    <source>
        <dbReference type="SAM" id="Phobius"/>
    </source>
</evidence>
<dbReference type="Pfam" id="PF05151">
    <property type="entry name" value="PsbM"/>
    <property type="match status" value="1"/>
</dbReference>
<dbReference type="GO" id="GO:0009523">
    <property type="term" value="C:photosystem II"/>
    <property type="evidence" value="ECO:0007669"/>
    <property type="project" value="UniProtKB-KW"/>
</dbReference>
<dbReference type="OrthoDB" id="40270at2759"/>
<keyword evidence="9" id="KW-1185">Reference proteome</keyword>
<organism evidence="8 9">
    <name type="scientific">Porphyra umbilicalis</name>
    <name type="common">Purple laver</name>
    <name type="synonym">Red alga</name>
    <dbReference type="NCBI Taxonomy" id="2786"/>
    <lineage>
        <taxon>Eukaryota</taxon>
        <taxon>Rhodophyta</taxon>
        <taxon>Bangiophyceae</taxon>
        <taxon>Bangiales</taxon>
        <taxon>Bangiaceae</taxon>
        <taxon>Porphyra</taxon>
    </lineage>
</organism>
<name>A0A1X6P1E3_PORUM</name>
<dbReference type="InterPro" id="IPR037269">
    <property type="entry name" value="PSII_PsbM_sf"/>
</dbReference>
<protein>
    <recommendedName>
        <fullName evidence="10">Photosystem II reaction center M protein</fullName>
    </recommendedName>
</protein>
<evidence type="ECO:0000313" key="9">
    <source>
        <dbReference type="Proteomes" id="UP000218209"/>
    </source>
</evidence>
<keyword evidence="6" id="KW-0604">Photosystem II</keyword>
<keyword evidence="3 7" id="KW-0812">Transmembrane</keyword>
<feature type="transmembrane region" description="Helical" evidence="7">
    <location>
        <begin position="69"/>
        <end position="91"/>
    </location>
</feature>
<dbReference type="AlphaFoldDB" id="A0A1X6P1E3"/>
<reference evidence="8 9" key="1">
    <citation type="submission" date="2017-03" db="EMBL/GenBank/DDBJ databases">
        <title>WGS assembly of Porphyra umbilicalis.</title>
        <authorList>
            <person name="Brawley S.H."/>
            <person name="Blouin N.A."/>
            <person name="Ficko-Blean E."/>
            <person name="Wheeler G.L."/>
            <person name="Lohr M."/>
            <person name="Goodson H.V."/>
            <person name="Jenkins J.W."/>
            <person name="Blaby-Haas C.E."/>
            <person name="Helliwell K.E."/>
            <person name="Chan C."/>
            <person name="Marriage T."/>
            <person name="Bhattacharya D."/>
            <person name="Klein A.S."/>
            <person name="Badis Y."/>
            <person name="Brodie J."/>
            <person name="Cao Y."/>
            <person name="Collen J."/>
            <person name="Dittami S.M."/>
            <person name="Gachon C.M."/>
            <person name="Green B.R."/>
            <person name="Karpowicz S."/>
            <person name="Kim J.W."/>
            <person name="Kudahl U."/>
            <person name="Lin S."/>
            <person name="Michel G."/>
            <person name="Mittag M."/>
            <person name="Olson B.J."/>
            <person name="Pangilinan J."/>
            <person name="Peng Y."/>
            <person name="Qiu H."/>
            <person name="Shu S."/>
            <person name="Singer J.T."/>
            <person name="Smith A.G."/>
            <person name="Sprecher B.N."/>
            <person name="Wagner V."/>
            <person name="Wang W."/>
            <person name="Wang Z.-Y."/>
            <person name="Yan J."/>
            <person name="Yarish C."/>
            <person name="Zoeuner-Riek S."/>
            <person name="Zhuang Y."/>
            <person name="Zou Y."/>
            <person name="Lindquist E.A."/>
            <person name="Grimwood J."/>
            <person name="Barry K."/>
            <person name="Rokhsar D.S."/>
            <person name="Schmutz J."/>
            <person name="Stiller J.W."/>
            <person name="Grossman A.R."/>
            <person name="Prochnik S.E."/>
        </authorList>
    </citation>
    <scope>NUCLEOTIDE SEQUENCE [LARGE SCALE GENOMIC DNA]</scope>
    <source>
        <strain evidence="8">4086291</strain>
    </source>
</reference>
<evidence type="ECO:0000256" key="1">
    <source>
        <dbReference type="ARBA" id="ARBA00022469"/>
    </source>
</evidence>
<dbReference type="SUPFAM" id="SSF161033">
    <property type="entry name" value="Photosystem II reaction center protein M, PsbM"/>
    <property type="match status" value="1"/>
</dbReference>
<dbReference type="NCBIfam" id="TIGR03038">
    <property type="entry name" value="PS_II_psbM"/>
    <property type="match status" value="1"/>
</dbReference>
<dbReference type="EMBL" id="KV918934">
    <property type="protein sequence ID" value="OSX74688.1"/>
    <property type="molecule type" value="Genomic_DNA"/>
</dbReference>
<sequence>MYAFVPATGVAALRPSLAAVSQRSFTGATAPVAVRARRARVTPTASVEPLATVPLPSSLLLADGMSVTFPAYLAIFLGTLIPVAFLIILYIQAESRKAGENSVRND</sequence>
<evidence type="ECO:0000256" key="6">
    <source>
        <dbReference type="ARBA" id="ARBA00023276"/>
    </source>
</evidence>
<dbReference type="Proteomes" id="UP000218209">
    <property type="component" value="Unassembled WGS sequence"/>
</dbReference>
<keyword evidence="4 7" id="KW-1133">Transmembrane helix</keyword>